<evidence type="ECO:0000313" key="4">
    <source>
        <dbReference type="EMBL" id="PZR31452.1"/>
    </source>
</evidence>
<name>A0A2W5UWT1_9CAUL</name>
<proteinExistence type="inferred from homology"/>
<keyword evidence="2" id="KW-0732">Signal</keyword>
<dbReference type="AlphaFoldDB" id="A0A2W5UWT1"/>
<evidence type="ECO:0000256" key="1">
    <source>
        <dbReference type="ARBA" id="ARBA00008918"/>
    </source>
</evidence>
<dbReference type="Proteomes" id="UP000249393">
    <property type="component" value="Unassembled WGS sequence"/>
</dbReference>
<dbReference type="Gene3D" id="3.30.530.20">
    <property type="match status" value="1"/>
</dbReference>
<dbReference type="InterPro" id="IPR005031">
    <property type="entry name" value="COQ10_START"/>
</dbReference>
<sequence>MRPIALACSFCLGLATSAVGAENSERDDTVAVSMRLDDQGHGVVRARTEIAASPETVYKTLLDCDRAARIMPGVRRCKVLSTDPLGQIREHVVRFSVFLPPVRSTSRVTLEPNRMIRFTCVQGDIRACEGAWRLTPIDGGRRTQVDYDFWASPPFGLPIDLVGPMMRRDAPAALRALRRECERP</sequence>
<evidence type="ECO:0000259" key="3">
    <source>
        <dbReference type="Pfam" id="PF03364"/>
    </source>
</evidence>
<dbReference type="Pfam" id="PF03364">
    <property type="entry name" value="Polyketide_cyc"/>
    <property type="match status" value="1"/>
</dbReference>
<comment type="caution">
    <text evidence="4">The sequence shown here is derived from an EMBL/GenBank/DDBJ whole genome shotgun (WGS) entry which is preliminary data.</text>
</comment>
<accession>A0A2W5UWT1</accession>
<feature type="chain" id="PRO_5016132628" evidence="2">
    <location>
        <begin position="21"/>
        <end position="184"/>
    </location>
</feature>
<organism evidence="4 5">
    <name type="scientific">Caulobacter segnis</name>
    <dbReference type="NCBI Taxonomy" id="88688"/>
    <lineage>
        <taxon>Bacteria</taxon>
        <taxon>Pseudomonadati</taxon>
        <taxon>Pseudomonadota</taxon>
        <taxon>Alphaproteobacteria</taxon>
        <taxon>Caulobacterales</taxon>
        <taxon>Caulobacteraceae</taxon>
        <taxon>Caulobacter</taxon>
    </lineage>
</organism>
<gene>
    <name evidence="4" type="ORF">DI526_19625</name>
</gene>
<reference evidence="4 5" key="1">
    <citation type="submission" date="2017-08" db="EMBL/GenBank/DDBJ databases">
        <title>Infants hospitalized years apart are colonized by the same room-sourced microbial strains.</title>
        <authorList>
            <person name="Brooks B."/>
            <person name="Olm M.R."/>
            <person name="Firek B.A."/>
            <person name="Baker R."/>
            <person name="Thomas B.C."/>
            <person name="Morowitz M.J."/>
            <person name="Banfield J.F."/>
        </authorList>
    </citation>
    <scope>NUCLEOTIDE SEQUENCE [LARGE SCALE GENOMIC DNA]</scope>
    <source>
        <strain evidence="4">S2_003_000_R2_4</strain>
    </source>
</reference>
<dbReference type="EMBL" id="QFQZ01000086">
    <property type="protein sequence ID" value="PZR31452.1"/>
    <property type="molecule type" value="Genomic_DNA"/>
</dbReference>
<dbReference type="SUPFAM" id="SSF55961">
    <property type="entry name" value="Bet v1-like"/>
    <property type="match status" value="1"/>
</dbReference>
<comment type="similarity">
    <text evidence="1">Belongs to the ribosome association toxin RatA family.</text>
</comment>
<evidence type="ECO:0000256" key="2">
    <source>
        <dbReference type="SAM" id="SignalP"/>
    </source>
</evidence>
<feature type="domain" description="Coenzyme Q-binding protein COQ10 START" evidence="3">
    <location>
        <begin position="50"/>
        <end position="178"/>
    </location>
</feature>
<evidence type="ECO:0000313" key="5">
    <source>
        <dbReference type="Proteomes" id="UP000249393"/>
    </source>
</evidence>
<feature type="signal peptide" evidence="2">
    <location>
        <begin position="1"/>
        <end position="20"/>
    </location>
</feature>
<protein>
    <submittedName>
        <fullName evidence="4">Cyclase</fullName>
    </submittedName>
</protein>
<dbReference type="InterPro" id="IPR023393">
    <property type="entry name" value="START-like_dom_sf"/>
</dbReference>
<dbReference type="RefSeq" id="WP_304281614.1">
    <property type="nucleotide sequence ID" value="NZ_QFQZ01000086.1"/>
</dbReference>